<feature type="non-terminal residue" evidence="1">
    <location>
        <position position="112"/>
    </location>
</feature>
<evidence type="ECO:0000313" key="2">
    <source>
        <dbReference type="Proteomes" id="UP000789920"/>
    </source>
</evidence>
<evidence type="ECO:0000313" key="1">
    <source>
        <dbReference type="EMBL" id="CAG8844311.1"/>
    </source>
</evidence>
<dbReference type="Proteomes" id="UP000789920">
    <property type="component" value="Unassembled WGS sequence"/>
</dbReference>
<sequence length="112" mass="13543">MDTKTRNIIRWCFECEFSGEYKPKHTADLSQARQTSSKKTQYPWRCNASFRKTERKVYINKLVEKHNHNLIPHHEEFALSLRQLPQDVLNKIKFMTQKCEYGARQQRHYLTN</sequence>
<gene>
    <name evidence="1" type="ORF">RPERSI_LOCUS33149</name>
</gene>
<organism evidence="1 2">
    <name type="scientific">Racocetra persica</name>
    <dbReference type="NCBI Taxonomy" id="160502"/>
    <lineage>
        <taxon>Eukaryota</taxon>
        <taxon>Fungi</taxon>
        <taxon>Fungi incertae sedis</taxon>
        <taxon>Mucoromycota</taxon>
        <taxon>Glomeromycotina</taxon>
        <taxon>Glomeromycetes</taxon>
        <taxon>Diversisporales</taxon>
        <taxon>Gigasporaceae</taxon>
        <taxon>Racocetra</taxon>
    </lineage>
</organism>
<dbReference type="EMBL" id="CAJVQC010142025">
    <property type="protein sequence ID" value="CAG8844311.1"/>
    <property type="molecule type" value="Genomic_DNA"/>
</dbReference>
<proteinExistence type="predicted"/>
<reference evidence="1" key="1">
    <citation type="submission" date="2021-06" db="EMBL/GenBank/DDBJ databases">
        <authorList>
            <person name="Kallberg Y."/>
            <person name="Tangrot J."/>
            <person name="Rosling A."/>
        </authorList>
    </citation>
    <scope>NUCLEOTIDE SEQUENCE</scope>
    <source>
        <strain evidence="1">MA461A</strain>
    </source>
</reference>
<protein>
    <submittedName>
        <fullName evidence="1">17813_t:CDS:1</fullName>
    </submittedName>
</protein>
<comment type="caution">
    <text evidence="1">The sequence shown here is derived from an EMBL/GenBank/DDBJ whole genome shotgun (WGS) entry which is preliminary data.</text>
</comment>
<keyword evidence="2" id="KW-1185">Reference proteome</keyword>
<accession>A0ACA9SMS9</accession>
<name>A0ACA9SMS9_9GLOM</name>